<dbReference type="Proteomes" id="UP000298324">
    <property type="component" value="Unassembled WGS sequence"/>
</dbReference>
<evidence type="ECO:0000313" key="5">
    <source>
        <dbReference type="EMBL" id="TEB06046.1"/>
    </source>
</evidence>
<keyword evidence="6" id="KW-1185">Reference proteome</keyword>
<evidence type="ECO:0000256" key="3">
    <source>
        <dbReference type="ARBA" id="ARBA00023163"/>
    </source>
</evidence>
<dbReference type="SUPFAM" id="SSF46785">
    <property type="entry name" value="Winged helix' DNA-binding domain"/>
    <property type="match status" value="1"/>
</dbReference>
<dbReference type="PANTHER" id="PTHR42756">
    <property type="entry name" value="TRANSCRIPTIONAL REGULATOR, MARR"/>
    <property type="match status" value="1"/>
</dbReference>
<evidence type="ECO:0000256" key="2">
    <source>
        <dbReference type="ARBA" id="ARBA00023125"/>
    </source>
</evidence>
<protein>
    <submittedName>
        <fullName evidence="5">MarR family protein</fullName>
    </submittedName>
</protein>
<dbReference type="PRINTS" id="PR00598">
    <property type="entry name" value="HTHMARR"/>
</dbReference>
<evidence type="ECO:0000313" key="6">
    <source>
        <dbReference type="Proteomes" id="UP000298324"/>
    </source>
</evidence>
<gene>
    <name evidence="5" type="ORF">Psch_03088</name>
</gene>
<dbReference type="InterPro" id="IPR036390">
    <property type="entry name" value="WH_DNA-bd_sf"/>
</dbReference>
<evidence type="ECO:0000256" key="1">
    <source>
        <dbReference type="ARBA" id="ARBA00023015"/>
    </source>
</evidence>
<feature type="domain" description="HTH marR-type" evidence="4">
    <location>
        <begin position="10"/>
        <end position="142"/>
    </location>
</feature>
<dbReference type="AlphaFoldDB" id="A0A4Y7RB58"/>
<proteinExistence type="predicted"/>
<dbReference type="Pfam" id="PF12802">
    <property type="entry name" value="MarR_2"/>
    <property type="match status" value="1"/>
</dbReference>
<comment type="caution">
    <text evidence="5">The sequence shown here is derived from an EMBL/GenBank/DDBJ whole genome shotgun (WGS) entry which is preliminary data.</text>
</comment>
<dbReference type="InterPro" id="IPR000835">
    <property type="entry name" value="HTH_MarR-typ"/>
</dbReference>
<sequence>MSRSNLSGMRRCACGNLRRTTRAITQFYDQLLQPCGLRSTQISLLLNISLHGNISVGELGSILLMDQTTVTRNIEILRKLGYVNVTKEDNDARKKSISITESGARKLVEAEPLWEQAQSRIEQGLGSERYRDFLKMLKDVAQLLQ</sequence>
<reference evidence="5 6" key="1">
    <citation type="journal article" date="2018" name="Environ. Microbiol.">
        <title>Novel energy conservation strategies and behaviour of Pelotomaculum schinkii driving syntrophic propionate catabolism.</title>
        <authorList>
            <person name="Hidalgo-Ahumada C.A.P."/>
            <person name="Nobu M.K."/>
            <person name="Narihiro T."/>
            <person name="Tamaki H."/>
            <person name="Liu W.T."/>
            <person name="Kamagata Y."/>
            <person name="Stams A.J.M."/>
            <person name="Imachi H."/>
            <person name="Sousa D.Z."/>
        </authorList>
    </citation>
    <scope>NUCLEOTIDE SEQUENCE [LARGE SCALE GENOMIC DNA]</scope>
    <source>
        <strain evidence="5 6">HH</strain>
    </source>
</reference>
<name>A0A4Y7RB58_9FIRM</name>
<keyword evidence="2" id="KW-0238">DNA-binding</keyword>
<dbReference type="Gene3D" id="1.10.10.10">
    <property type="entry name" value="Winged helix-like DNA-binding domain superfamily/Winged helix DNA-binding domain"/>
    <property type="match status" value="1"/>
</dbReference>
<accession>A0A4Y7RB58</accession>
<dbReference type="RefSeq" id="WP_190258670.1">
    <property type="nucleotide sequence ID" value="NZ_QFGA01000002.1"/>
</dbReference>
<dbReference type="InterPro" id="IPR036388">
    <property type="entry name" value="WH-like_DNA-bd_sf"/>
</dbReference>
<dbReference type="GO" id="GO:0003677">
    <property type="term" value="F:DNA binding"/>
    <property type="evidence" value="ECO:0007669"/>
    <property type="project" value="UniProtKB-KW"/>
</dbReference>
<dbReference type="PROSITE" id="PS50995">
    <property type="entry name" value="HTH_MARR_2"/>
    <property type="match status" value="1"/>
</dbReference>
<dbReference type="SMART" id="SM00347">
    <property type="entry name" value="HTH_MARR"/>
    <property type="match status" value="1"/>
</dbReference>
<dbReference type="GO" id="GO:0003700">
    <property type="term" value="F:DNA-binding transcription factor activity"/>
    <property type="evidence" value="ECO:0007669"/>
    <property type="project" value="InterPro"/>
</dbReference>
<dbReference type="EMBL" id="QFGA01000002">
    <property type="protein sequence ID" value="TEB06046.1"/>
    <property type="molecule type" value="Genomic_DNA"/>
</dbReference>
<dbReference type="PANTHER" id="PTHR42756:SF1">
    <property type="entry name" value="TRANSCRIPTIONAL REPRESSOR OF EMRAB OPERON"/>
    <property type="match status" value="1"/>
</dbReference>
<keyword evidence="1" id="KW-0805">Transcription regulation</keyword>
<evidence type="ECO:0000259" key="4">
    <source>
        <dbReference type="PROSITE" id="PS50995"/>
    </source>
</evidence>
<keyword evidence="3" id="KW-0804">Transcription</keyword>
<organism evidence="5 6">
    <name type="scientific">Pelotomaculum schinkii</name>
    <dbReference type="NCBI Taxonomy" id="78350"/>
    <lineage>
        <taxon>Bacteria</taxon>
        <taxon>Bacillati</taxon>
        <taxon>Bacillota</taxon>
        <taxon>Clostridia</taxon>
        <taxon>Eubacteriales</taxon>
        <taxon>Desulfotomaculaceae</taxon>
        <taxon>Pelotomaculum</taxon>
    </lineage>
</organism>